<dbReference type="RefSeq" id="WP_246239035.1">
    <property type="nucleotide sequence ID" value="NZ_BAAABN010000011.1"/>
</dbReference>
<comment type="caution">
    <text evidence="3">The sequence shown here is derived from an EMBL/GenBank/DDBJ whole genome shotgun (WGS) entry which is preliminary data.</text>
</comment>
<evidence type="ECO:0000313" key="4">
    <source>
        <dbReference type="Proteomes" id="UP000334990"/>
    </source>
</evidence>
<dbReference type="Proteomes" id="UP000334990">
    <property type="component" value="Unassembled WGS sequence"/>
</dbReference>
<gene>
    <name evidence="3" type="ORF">Acor_47730</name>
</gene>
<dbReference type="AlphaFoldDB" id="A0A5M3W0R5"/>
<name>A0A5M3W0R5_9ACTN</name>
<dbReference type="Pfam" id="PF13649">
    <property type="entry name" value="Methyltransf_25"/>
    <property type="match status" value="1"/>
</dbReference>
<dbReference type="SUPFAM" id="SSF53335">
    <property type="entry name" value="S-adenosyl-L-methionine-dependent methyltransferases"/>
    <property type="match status" value="1"/>
</dbReference>
<feature type="domain" description="Methyltransferase" evidence="2">
    <location>
        <begin position="39"/>
        <end position="127"/>
    </location>
</feature>
<sequence length="205" mass="22471">MFDKEYWEDRYKAREHFHQWGPNPILIEEATKLAPGTALDAGCGEGSDAIWLSTHGWRATGLDLSATVLELAQKKDGAADVRWVEGDLADWVPLAGRFDLVTSHYTHPDGPYDRFFTTLASAVAPGGTLLIVGHDPEDFEHAEACFTADQVVAALDPAEWRIDVAESRAHEVAGHRLVDVVVRATRFSKEIEAAEGPAWHAGPSD</sequence>
<dbReference type="GO" id="GO:0016740">
    <property type="term" value="F:transferase activity"/>
    <property type="evidence" value="ECO:0007669"/>
    <property type="project" value="UniProtKB-KW"/>
</dbReference>
<keyword evidence="4" id="KW-1185">Reference proteome</keyword>
<protein>
    <recommendedName>
        <fullName evidence="2">Methyltransferase domain-containing protein</fullName>
    </recommendedName>
</protein>
<keyword evidence="1" id="KW-0808">Transferase</keyword>
<dbReference type="EMBL" id="BLAD01000061">
    <property type="protein sequence ID" value="GES02707.1"/>
    <property type="molecule type" value="Genomic_DNA"/>
</dbReference>
<proteinExistence type="predicted"/>
<dbReference type="CDD" id="cd02440">
    <property type="entry name" value="AdoMet_MTases"/>
    <property type="match status" value="1"/>
</dbReference>
<evidence type="ECO:0000313" key="3">
    <source>
        <dbReference type="EMBL" id="GES02707.1"/>
    </source>
</evidence>
<reference evidence="3 4" key="1">
    <citation type="submission" date="2019-10" db="EMBL/GenBank/DDBJ databases">
        <title>Whole genome shotgun sequence of Acrocarpospora corrugata NBRC 13972.</title>
        <authorList>
            <person name="Ichikawa N."/>
            <person name="Kimura A."/>
            <person name="Kitahashi Y."/>
            <person name="Komaki H."/>
            <person name="Oguchi A."/>
        </authorList>
    </citation>
    <scope>NUCLEOTIDE SEQUENCE [LARGE SCALE GENOMIC DNA]</scope>
    <source>
        <strain evidence="3 4">NBRC 13972</strain>
    </source>
</reference>
<dbReference type="PANTHER" id="PTHR43861:SF3">
    <property type="entry name" value="PUTATIVE (AFU_ORTHOLOGUE AFUA_2G14390)-RELATED"/>
    <property type="match status" value="1"/>
</dbReference>
<dbReference type="Gene3D" id="3.40.50.150">
    <property type="entry name" value="Vaccinia Virus protein VP39"/>
    <property type="match status" value="1"/>
</dbReference>
<dbReference type="InterPro" id="IPR029063">
    <property type="entry name" value="SAM-dependent_MTases_sf"/>
</dbReference>
<evidence type="ECO:0000256" key="1">
    <source>
        <dbReference type="ARBA" id="ARBA00022679"/>
    </source>
</evidence>
<dbReference type="InterPro" id="IPR041698">
    <property type="entry name" value="Methyltransf_25"/>
</dbReference>
<accession>A0A5M3W0R5</accession>
<evidence type="ECO:0000259" key="2">
    <source>
        <dbReference type="Pfam" id="PF13649"/>
    </source>
</evidence>
<dbReference type="PANTHER" id="PTHR43861">
    <property type="entry name" value="TRANS-ACONITATE 2-METHYLTRANSFERASE-RELATED"/>
    <property type="match status" value="1"/>
</dbReference>
<organism evidence="3 4">
    <name type="scientific">Acrocarpospora corrugata</name>
    <dbReference type="NCBI Taxonomy" id="35763"/>
    <lineage>
        <taxon>Bacteria</taxon>
        <taxon>Bacillati</taxon>
        <taxon>Actinomycetota</taxon>
        <taxon>Actinomycetes</taxon>
        <taxon>Streptosporangiales</taxon>
        <taxon>Streptosporangiaceae</taxon>
        <taxon>Acrocarpospora</taxon>
    </lineage>
</organism>